<dbReference type="Proteomes" id="UP001056120">
    <property type="component" value="Linkage Group LG21"/>
</dbReference>
<accession>A0ACB9CF31</accession>
<reference evidence="1 2" key="2">
    <citation type="journal article" date="2022" name="Mol. Ecol. Resour.">
        <title>The genomes of chicory, endive, great burdock and yacon provide insights into Asteraceae paleo-polyploidization history and plant inulin production.</title>
        <authorList>
            <person name="Fan W."/>
            <person name="Wang S."/>
            <person name="Wang H."/>
            <person name="Wang A."/>
            <person name="Jiang F."/>
            <person name="Liu H."/>
            <person name="Zhao H."/>
            <person name="Xu D."/>
            <person name="Zhang Y."/>
        </authorList>
    </citation>
    <scope>NUCLEOTIDE SEQUENCE [LARGE SCALE GENOMIC DNA]</scope>
    <source>
        <strain evidence="2">cv. Yunnan</strain>
        <tissue evidence="1">Leaves</tissue>
    </source>
</reference>
<evidence type="ECO:0000313" key="1">
    <source>
        <dbReference type="EMBL" id="KAI3732877.1"/>
    </source>
</evidence>
<comment type="caution">
    <text evidence="1">The sequence shown here is derived from an EMBL/GenBank/DDBJ whole genome shotgun (WGS) entry which is preliminary data.</text>
</comment>
<name>A0ACB9CF31_9ASTR</name>
<proteinExistence type="predicted"/>
<evidence type="ECO:0000313" key="2">
    <source>
        <dbReference type="Proteomes" id="UP001056120"/>
    </source>
</evidence>
<organism evidence="1 2">
    <name type="scientific">Smallanthus sonchifolius</name>
    <dbReference type="NCBI Taxonomy" id="185202"/>
    <lineage>
        <taxon>Eukaryota</taxon>
        <taxon>Viridiplantae</taxon>
        <taxon>Streptophyta</taxon>
        <taxon>Embryophyta</taxon>
        <taxon>Tracheophyta</taxon>
        <taxon>Spermatophyta</taxon>
        <taxon>Magnoliopsida</taxon>
        <taxon>eudicotyledons</taxon>
        <taxon>Gunneridae</taxon>
        <taxon>Pentapetalae</taxon>
        <taxon>asterids</taxon>
        <taxon>campanulids</taxon>
        <taxon>Asterales</taxon>
        <taxon>Asteraceae</taxon>
        <taxon>Asteroideae</taxon>
        <taxon>Heliantheae alliance</taxon>
        <taxon>Millerieae</taxon>
        <taxon>Smallanthus</taxon>
    </lineage>
</organism>
<sequence>MALEERFKLQYIRRKSQRIALKTSFNKFTNDKSTPILLDVPVPDEPVPKFVAYNGKRLLPRSTPSNLHSWIQVMNKAQRKRSKKEDGVSKKKKAETKDGKPQELEWYIIGEDGGKETKDDEQHDKNEKKEDDGGDELNEDGGNELNEDEEIVNKERESEDRLYEVSGSGNHLLIPVVSQYEVLQSSTKEDEGESEDVPSEETKTDEDVQIRKSNEEMKIESEEYTTCTQHVGQDNQVLVMCKSIIGDDVGDDDVTTKAPIFDETPHKSKPDEDKSSQSDFTASMMIEYEREEAKILMVSKPTFDETPQNNKPSMEDNPQSNFTASMIVECEQKENDILKDRQQREEDRKKEAEKVEESGQLDFNASMIVEYEKIGNQILIDRQKELDNIKKSSNDDPSFDLHILQQTPYGDNILMGTETDENVSKVITESEFLNTKEEENPQVALQSQEPKEDGKNERPSRYKRMAEVLCSPYLERVVSMGEKRTILENNISSYLFSGYGDEWYD</sequence>
<gene>
    <name evidence="1" type="ORF">L1987_64088</name>
</gene>
<reference evidence="2" key="1">
    <citation type="journal article" date="2022" name="Mol. Ecol. Resour.">
        <title>The genomes of chicory, endive, great burdock and yacon provide insights into Asteraceae palaeo-polyploidization history and plant inulin production.</title>
        <authorList>
            <person name="Fan W."/>
            <person name="Wang S."/>
            <person name="Wang H."/>
            <person name="Wang A."/>
            <person name="Jiang F."/>
            <person name="Liu H."/>
            <person name="Zhao H."/>
            <person name="Xu D."/>
            <person name="Zhang Y."/>
        </authorList>
    </citation>
    <scope>NUCLEOTIDE SEQUENCE [LARGE SCALE GENOMIC DNA]</scope>
    <source>
        <strain evidence="2">cv. Yunnan</strain>
    </source>
</reference>
<dbReference type="EMBL" id="CM042038">
    <property type="protein sequence ID" value="KAI3732877.1"/>
    <property type="molecule type" value="Genomic_DNA"/>
</dbReference>
<keyword evidence="2" id="KW-1185">Reference proteome</keyword>
<protein>
    <submittedName>
        <fullName evidence="1">Uncharacterized protein</fullName>
    </submittedName>
</protein>